<feature type="binding site" evidence="9">
    <location>
        <position position="98"/>
    </location>
    <ligand>
        <name>ATP</name>
        <dbReference type="ChEBI" id="CHEBI:30616"/>
    </ligand>
</feature>
<dbReference type="InterPro" id="IPR051334">
    <property type="entry name" value="SRPK"/>
</dbReference>
<dbReference type="AlphaFoldDB" id="A0A545VFF8"/>
<keyword evidence="2" id="KW-0723">Serine/threonine-protein kinase</keyword>
<comment type="catalytic activity">
    <reaction evidence="7">
        <text>L-threonyl-[protein] + ATP = O-phospho-L-threonyl-[protein] + ADP + H(+)</text>
        <dbReference type="Rhea" id="RHEA:46608"/>
        <dbReference type="Rhea" id="RHEA-COMP:11060"/>
        <dbReference type="Rhea" id="RHEA-COMP:11605"/>
        <dbReference type="ChEBI" id="CHEBI:15378"/>
        <dbReference type="ChEBI" id="CHEBI:30013"/>
        <dbReference type="ChEBI" id="CHEBI:30616"/>
        <dbReference type="ChEBI" id="CHEBI:61977"/>
        <dbReference type="ChEBI" id="CHEBI:456216"/>
        <dbReference type="EC" id="2.7.11.1"/>
    </reaction>
</comment>
<dbReference type="GO" id="GO:0050684">
    <property type="term" value="P:regulation of mRNA processing"/>
    <property type="evidence" value="ECO:0007669"/>
    <property type="project" value="TreeGrafter"/>
</dbReference>
<evidence type="ECO:0000256" key="5">
    <source>
        <dbReference type="ARBA" id="ARBA00022777"/>
    </source>
</evidence>
<evidence type="ECO:0000256" key="8">
    <source>
        <dbReference type="ARBA" id="ARBA00048679"/>
    </source>
</evidence>
<dbReference type="PROSITE" id="PS00107">
    <property type="entry name" value="PROTEIN_KINASE_ATP"/>
    <property type="match status" value="1"/>
</dbReference>
<dbReference type="Proteomes" id="UP000315783">
    <property type="component" value="Unassembled WGS sequence"/>
</dbReference>
<dbReference type="EC" id="2.7.11.1" evidence="1"/>
<keyword evidence="6 9" id="KW-0067">ATP-binding</keyword>
<dbReference type="InterPro" id="IPR017441">
    <property type="entry name" value="Protein_kinase_ATP_BS"/>
</dbReference>
<name>A0A545VFF8_9HYPO</name>
<evidence type="ECO:0000256" key="3">
    <source>
        <dbReference type="ARBA" id="ARBA00022679"/>
    </source>
</evidence>
<keyword evidence="12" id="KW-1185">Reference proteome</keyword>
<keyword evidence="4 9" id="KW-0547">Nucleotide-binding</keyword>
<evidence type="ECO:0000256" key="7">
    <source>
        <dbReference type="ARBA" id="ARBA00047899"/>
    </source>
</evidence>
<dbReference type="GO" id="GO:0004674">
    <property type="term" value="F:protein serine/threonine kinase activity"/>
    <property type="evidence" value="ECO:0007669"/>
    <property type="project" value="UniProtKB-KW"/>
</dbReference>
<gene>
    <name evidence="11" type="ORF">IF1G_00393</name>
</gene>
<dbReference type="PANTHER" id="PTHR47634:SF9">
    <property type="entry name" value="PROTEIN KINASE DOMAIN-CONTAINING PROTEIN-RELATED"/>
    <property type="match status" value="1"/>
</dbReference>
<feature type="domain" description="Protein kinase" evidence="10">
    <location>
        <begin position="61"/>
        <end position="401"/>
    </location>
</feature>
<dbReference type="InterPro" id="IPR000719">
    <property type="entry name" value="Prot_kinase_dom"/>
</dbReference>
<dbReference type="EMBL" id="SPUK01000001">
    <property type="protein sequence ID" value="TQW00462.1"/>
    <property type="molecule type" value="Genomic_DNA"/>
</dbReference>
<reference evidence="11 12" key="1">
    <citation type="journal article" date="2019" name="Appl. Microbiol. Biotechnol.">
        <title>Genome sequence of Isaria javanica and comparative genome analysis insights into family S53 peptidase evolution in fungal entomopathogens.</title>
        <authorList>
            <person name="Lin R."/>
            <person name="Zhang X."/>
            <person name="Xin B."/>
            <person name="Zou M."/>
            <person name="Gao Y."/>
            <person name="Qin F."/>
            <person name="Hu Q."/>
            <person name="Xie B."/>
            <person name="Cheng X."/>
        </authorList>
    </citation>
    <scope>NUCLEOTIDE SEQUENCE [LARGE SCALE GENOMIC DNA]</scope>
    <source>
        <strain evidence="11 12">IJ1G</strain>
    </source>
</reference>
<evidence type="ECO:0000259" key="10">
    <source>
        <dbReference type="PROSITE" id="PS50011"/>
    </source>
</evidence>
<dbReference type="PROSITE" id="PS50011">
    <property type="entry name" value="PROTEIN_KINASE_DOM"/>
    <property type="match status" value="1"/>
</dbReference>
<evidence type="ECO:0000256" key="4">
    <source>
        <dbReference type="ARBA" id="ARBA00022741"/>
    </source>
</evidence>
<dbReference type="Pfam" id="PF00069">
    <property type="entry name" value="Pkinase"/>
    <property type="match status" value="1"/>
</dbReference>
<dbReference type="STRING" id="43265.A0A545VFF8"/>
<protein>
    <recommendedName>
        <fullName evidence="1">non-specific serine/threonine protein kinase</fullName>
        <ecNumber evidence="1">2.7.11.1</ecNumber>
    </recommendedName>
</protein>
<comment type="catalytic activity">
    <reaction evidence="8">
        <text>L-seryl-[protein] + ATP = O-phospho-L-seryl-[protein] + ADP + H(+)</text>
        <dbReference type="Rhea" id="RHEA:17989"/>
        <dbReference type="Rhea" id="RHEA-COMP:9863"/>
        <dbReference type="Rhea" id="RHEA-COMP:11604"/>
        <dbReference type="ChEBI" id="CHEBI:15378"/>
        <dbReference type="ChEBI" id="CHEBI:29999"/>
        <dbReference type="ChEBI" id="CHEBI:30616"/>
        <dbReference type="ChEBI" id="CHEBI:83421"/>
        <dbReference type="ChEBI" id="CHEBI:456216"/>
        <dbReference type="EC" id="2.7.11.1"/>
    </reaction>
</comment>
<evidence type="ECO:0000256" key="2">
    <source>
        <dbReference type="ARBA" id="ARBA00022527"/>
    </source>
</evidence>
<dbReference type="GO" id="GO:0000245">
    <property type="term" value="P:spliceosomal complex assembly"/>
    <property type="evidence" value="ECO:0007669"/>
    <property type="project" value="TreeGrafter"/>
</dbReference>
<dbReference type="Gene3D" id="1.10.510.10">
    <property type="entry name" value="Transferase(Phosphotransferase) domain 1"/>
    <property type="match status" value="1"/>
</dbReference>
<sequence length="408" mass="46910">MFSNNCRVLCPRLFRHTAWPPSPANITRLNSFDTIEEEKTPYYDAGCFYPARLGQVLNGRYQLATKVGFGSSSTVWLARDLHRLLLWRWFAERYVAIKINTTDCSTSENERSIFEHISRQTKSHDGHNFIRKLLGSFTVRGVSGTHVCLVLEPLREPLWLYCRRFVGGVIPADILKILLQMILQGLDYLHSECQIIHTGMNPHEYVILEKDALDEYCNPLPQKIDENRTIYLSRNNYGPLLRPTGIVQIGDYGLSVSGKMEHTGCIQAEAYRAPEVILDAGYGYSADIWSLGNRLFDPISSQNGDDYDDLSHLAQITALLGPPPNTLLAAGRRSSMFYESNGGFRHLSSHYYVPHEFQFDSRIHRISGEEKQKFLEFATKMIQWRPEERHTAKELLRDPWLYTDYPQI</sequence>
<keyword evidence="3" id="KW-0808">Transferase</keyword>
<dbReference type="SMART" id="SM00220">
    <property type="entry name" value="S_TKc"/>
    <property type="match status" value="1"/>
</dbReference>
<comment type="caution">
    <text evidence="11">The sequence shown here is derived from an EMBL/GenBank/DDBJ whole genome shotgun (WGS) entry which is preliminary data.</text>
</comment>
<evidence type="ECO:0000313" key="11">
    <source>
        <dbReference type="EMBL" id="TQW00462.1"/>
    </source>
</evidence>
<dbReference type="PANTHER" id="PTHR47634">
    <property type="entry name" value="PROTEIN KINASE DOMAIN-CONTAINING PROTEIN-RELATED"/>
    <property type="match status" value="1"/>
</dbReference>
<keyword evidence="5 11" id="KW-0418">Kinase</keyword>
<accession>A0A545VFF8</accession>
<dbReference type="GO" id="GO:0005524">
    <property type="term" value="F:ATP binding"/>
    <property type="evidence" value="ECO:0007669"/>
    <property type="project" value="UniProtKB-UniRule"/>
</dbReference>
<dbReference type="SUPFAM" id="SSF56112">
    <property type="entry name" value="Protein kinase-like (PK-like)"/>
    <property type="match status" value="1"/>
</dbReference>
<dbReference type="InterPro" id="IPR011009">
    <property type="entry name" value="Kinase-like_dom_sf"/>
</dbReference>
<evidence type="ECO:0000256" key="1">
    <source>
        <dbReference type="ARBA" id="ARBA00012513"/>
    </source>
</evidence>
<proteinExistence type="predicted"/>
<evidence type="ECO:0000313" key="12">
    <source>
        <dbReference type="Proteomes" id="UP000315783"/>
    </source>
</evidence>
<evidence type="ECO:0000256" key="6">
    <source>
        <dbReference type="ARBA" id="ARBA00022840"/>
    </source>
</evidence>
<dbReference type="Gene3D" id="3.30.200.20">
    <property type="entry name" value="Phosphorylase Kinase, domain 1"/>
    <property type="match status" value="1"/>
</dbReference>
<evidence type="ECO:0000256" key="9">
    <source>
        <dbReference type="PROSITE-ProRule" id="PRU10141"/>
    </source>
</evidence>
<organism evidence="11 12">
    <name type="scientific">Cordyceps javanica</name>
    <dbReference type="NCBI Taxonomy" id="43265"/>
    <lineage>
        <taxon>Eukaryota</taxon>
        <taxon>Fungi</taxon>
        <taxon>Dikarya</taxon>
        <taxon>Ascomycota</taxon>
        <taxon>Pezizomycotina</taxon>
        <taxon>Sordariomycetes</taxon>
        <taxon>Hypocreomycetidae</taxon>
        <taxon>Hypocreales</taxon>
        <taxon>Cordycipitaceae</taxon>
        <taxon>Cordyceps</taxon>
    </lineage>
</organism>